<dbReference type="Pfam" id="PF10231">
    <property type="entry name" value="COA8"/>
    <property type="match status" value="1"/>
</dbReference>
<sequence length="170" mass="20142">MAGQVVRRQIRWFHASARRAHLVGPPDPISNLRPVVYDNDVPQVRMDVTHPYSLREFRGDTREYQWKMQRQQLDAFNHAFWTNSNSRFEAAKRAVLESLPASCSVEDREFALSGFYRRWAIQETSRQQSYSAEWRKRNRASIFLGGRLAYERFMTRISRPFSSNHESKNE</sequence>
<gene>
    <name evidence="7" type="ORF">POSPLADRAFT_1044685</name>
</gene>
<dbReference type="GO" id="GO:0097193">
    <property type="term" value="P:intrinsic apoptotic signaling pathway"/>
    <property type="evidence" value="ECO:0007669"/>
    <property type="project" value="InterPro"/>
</dbReference>
<dbReference type="PANTHER" id="PTHR31107">
    <property type="entry name" value="APOPTOGENIC PROTEIN 1, MITOCHONDRIAL"/>
    <property type="match status" value="1"/>
</dbReference>
<dbReference type="RefSeq" id="XP_024342083.1">
    <property type="nucleotide sequence ID" value="XM_024478587.1"/>
</dbReference>
<proteinExistence type="inferred from homology"/>
<comment type="subcellular location">
    <subcellularLocation>
        <location evidence="1">Mitochondrion inner membrane</location>
        <topology evidence="1">Peripheral membrane protein</topology>
        <orientation evidence="1">Matrix side</orientation>
    </subcellularLocation>
</comment>
<evidence type="ECO:0000256" key="3">
    <source>
        <dbReference type="ARBA" id="ARBA00022792"/>
    </source>
</evidence>
<dbReference type="OrthoDB" id="6246201at2759"/>
<name>A0A1X6N9F9_9APHY</name>
<evidence type="ECO:0000256" key="4">
    <source>
        <dbReference type="ARBA" id="ARBA00022946"/>
    </source>
</evidence>
<dbReference type="InterPro" id="IPR018796">
    <property type="entry name" value="COA8"/>
</dbReference>
<evidence type="ECO:0000313" key="7">
    <source>
        <dbReference type="EMBL" id="OSX65289.1"/>
    </source>
</evidence>
<evidence type="ECO:0000256" key="6">
    <source>
        <dbReference type="ARBA" id="ARBA00023136"/>
    </source>
</evidence>
<accession>A0A1X6N9F9</accession>
<protein>
    <submittedName>
        <fullName evidence="7">Uncharacterized protein</fullName>
    </submittedName>
</protein>
<evidence type="ECO:0000256" key="1">
    <source>
        <dbReference type="ARBA" id="ARBA00004443"/>
    </source>
</evidence>
<dbReference type="AlphaFoldDB" id="A0A1X6N9F9"/>
<dbReference type="PANTHER" id="PTHR31107:SF2">
    <property type="entry name" value="CYTOCHROME C OXIDASE ASSEMBLY FACTOR 8"/>
    <property type="match status" value="1"/>
</dbReference>
<comment type="similarity">
    <text evidence="2">Belongs to the COA8 family.</text>
</comment>
<keyword evidence="4" id="KW-0809">Transit peptide</keyword>
<keyword evidence="5" id="KW-0496">Mitochondrion</keyword>
<evidence type="ECO:0000313" key="8">
    <source>
        <dbReference type="Proteomes" id="UP000194127"/>
    </source>
</evidence>
<evidence type="ECO:0000256" key="2">
    <source>
        <dbReference type="ARBA" id="ARBA00005453"/>
    </source>
</evidence>
<keyword evidence="8" id="KW-1185">Reference proteome</keyword>
<dbReference type="GO" id="GO:0005743">
    <property type="term" value="C:mitochondrial inner membrane"/>
    <property type="evidence" value="ECO:0007669"/>
    <property type="project" value="UniProtKB-SubCell"/>
</dbReference>
<dbReference type="Proteomes" id="UP000194127">
    <property type="component" value="Unassembled WGS sequence"/>
</dbReference>
<evidence type="ECO:0000256" key="5">
    <source>
        <dbReference type="ARBA" id="ARBA00023128"/>
    </source>
</evidence>
<organism evidence="7 8">
    <name type="scientific">Postia placenta MAD-698-R-SB12</name>
    <dbReference type="NCBI Taxonomy" id="670580"/>
    <lineage>
        <taxon>Eukaryota</taxon>
        <taxon>Fungi</taxon>
        <taxon>Dikarya</taxon>
        <taxon>Basidiomycota</taxon>
        <taxon>Agaricomycotina</taxon>
        <taxon>Agaricomycetes</taxon>
        <taxon>Polyporales</taxon>
        <taxon>Adustoporiaceae</taxon>
        <taxon>Rhodonia</taxon>
    </lineage>
</organism>
<dbReference type="EMBL" id="KZ110593">
    <property type="protein sequence ID" value="OSX65289.1"/>
    <property type="molecule type" value="Genomic_DNA"/>
</dbReference>
<keyword evidence="3" id="KW-0999">Mitochondrion inner membrane</keyword>
<keyword evidence="6" id="KW-0472">Membrane</keyword>
<dbReference type="GeneID" id="36323537"/>
<reference evidence="7 8" key="1">
    <citation type="submission" date="2017-04" db="EMBL/GenBank/DDBJ databases">
        <title>Genome Sequence of the Model Brown-Rot Fungus Postia placenta SB12.</title>
        <authorList>
            <consortium name="DOE Joint Genome Institute"/>
            <person name="Gaskell J."/>
            <person name="Kersten P."/>
            <person name="Larrondo L.F."/>
            <person name="Canessa P."/>
            <person name="Martinez D."/>
            <person name="Hibbett D."/>
            <person name="Schmoll M."/>
            <person name="Kubicek C.P."/>
            <person name="Martinez A.T."/>
            <person name="Yadav J."/>
            <person name="Master E."/>
            <person name="Magnuson J.K."/>
            <person name="James T."/>
            <person name="Yaver D."/>
            <person name="Berka R."/>
            <person name="Labutti K."/>
            <person name="Lipzen A."/>
            <person name="Aerts A."/>
            <person name="Barry K."/>
            <person name="Henrissat B."/>
            <person name="Blanchette R."/>
            <person name="Grigoriev I."/>
            <person name="Cullen D."/>
        </authorList>
    </citation>
    <scope>NUCLEOTIDE SEQUENCE [LARGE SCALE GENOMIC DNA]</scope>
    <source>
        <strain evidence="7 8">MAD-698-R-SB12</strain>
    </source>
</reference>